<protein>
    <submittedName>
        <fullName evidence="4">Sensory transduction protein lytR</fullName>
    </submittedName>
</protein>
<keyword evidence="1" id="KW-0597">Phosphoprotein</keyword>
<evidence type="ECO:0000313" key="4">
    <source>
        <dbReference type="EMBL" id="STZ26591.1"/>
    </source>
</evidence>
<evidence type="ECO:0000256" key="1">
    <source>
        <dbReference type="PROSITE-ProRule" id="PRU00169"/>
    </source>
</evidence>
<dbReference type="Pfam" id="PF00072">
    <property type="entry name" value="Response_reg"/>
    <property type="match status" value="1"/>
</dbReference>
<dbReference type="PANTHER" id="PTHR37299">
    <property type="entry name" value="TRANSCRIPTIONAL REGULATOR-RELATED"/>
    <property type="match status" value="1"/>
</dbReference>
<dbReference type="InterPro" id="IPR046947">
    <property type="entry name" value="LytR-like"/>
</dbReference>
<proteinExistence type="predicted"/>
<evidence type="ECO:0000259" key="2">
    <source>
        <dbReference type="PROSITE" id="PS50110"/>
    </source>
</evidence>
<dbReference type="SMART" id="SM00850">
    <property type="entry name" value="LytTR"/>
    <property type="match status" value="1"/>
</dbReference>
<dbReference type="Gene3D" id="3.40.50.2300">
    <property type="match status" value="1"/>
</dbReference>
<organism evidence="4 5">
    <name type="scientific">Myroides odoratus</name>
    <name type="common">Flavobacterium odoratum</name>
    <dbReference type="NCBI Taxonomy" id="256"/>
    <lineage>
        <taxon>Bacteria</taxon>
        <taxon>Pseudomonadati</taxon>
        <taxon>Bacteroidota</taxon>
        <taxon>Flavobacteriia</taxon>
        <taxon>Flavobacteriales</taxon>
        <taxon>Flavobacteriaceae</taxon>
        <taxon>Myroides</taxon>
    </lineage>
</organism>
<dbReference type="SMART" id="SM00448">
    <property type="entry name" value="REC"/>
    <property type="match status" value="1"/>
</dbReference>
<evidence type="ECO:0000259" key="3">
    <source>
        <dbReference type="PROSITE" id="PS50930"/>
    </source>
</evidence>
<gene>
    <name evidence="4" type="primary">lytR_1</name>
    <name evidence="4" type="ORF">NCTC11179_00112</name>
</gene>
<evidence type="ECO:0000313" key="5">
    <source>
        <dbReference type="Proteomes" id="UP000255024"/>
    </source>
</evidence>
<reference evidence="4 5" key="1">
    <citation type="submission" date="2018-06" db="EMBL/GenBank/DDBJ databases">
        <authorList>
            <consortium name="Pathogen Informatics"/>
            <person name="Doyle S."/>
        </authorList>
    </citation>
    <scope>NUCLEOTIDE SEQUENCE [LARGE SCALE GENOMIC DNA]</scope>
    <source>
        <strain evidence="4 5">NCTC11179</strain>
    </source>
</reference>
<sequence>MKSLRIVIIEDEKPAARLLERKIEKLGYHVLEMITSVEDAVQWLQQNEEPDLIFLDIQLSDGLSFEIFDQVTVKSAIVFTTAYDAYALRAFKLNSIDYLLKPISDADLKGAIDKFNEQRASFFAFTEQLNLFKSFLSTTPKENKERFLIKIGTQLKIVPIGEVACFFSTNKITYLKTKEGRDYILDHSLDEIEKTIEAEQFFRISRKHIVAVDSIKEITAYSNSRLKLSLQVDFEEELIVSREKVNDFKLWLS</sequence>
<dbReference type="RefSeq" id="WP_115089710.1">
    <property type="nucleotide sequence ID" value="NZ_CP068107.1"/>
</dbReference>
<dbReference type="Pfam" id="PF04397">
    <property type="entry name" value="LytTR"/>
    <property type="match status" value="1"/>
</dbReference>
<dbReference type="GO" id="GO:0003677">
    <property type="term" value="F:DNA binding"/>
    <property type="evidence" value="ECO:0007669"/>
    <property type="project" value="InterPro"/>
</dbReference>
<feature type="domain" description="Response regulatory" evidence="2">
    <location>
        <begin position="5"/>
        <end position="116"/>
    </location>
</feature>
<accession>A0A378RJZ4</accession>
<dbReference type="Proteomes" id="UP000255024">
    <property type="component" value="Unassembled WGS sequence"/>
</dbReference>
<dbReference type="SUPFAM" id="SSF52172">
    <property type="entry name" value="CheY-like"/>
    <property type="match status" value="1"/>
</dbReference>
<dbReference type="FunFam" id="3.40.50.2300:FF:000361">
    <property type="entry name" value="Two-component system response regulator"/>
    <property type="match status" value="1"/>
</dbReference>
<dbReference type="InterPro" id="IPR011006">
    <property type="entry name" value="CheY-like_superfamily"/>
</dbReference>
<dbReference type="PANTHER" id="PTHR37299:SF1">
    <property type="entry name" value="STAGE 0 SPORULATION PROTEIN A HOMOLOG"/>
    <property type="match status" value="1"/>
</dbReference>
<dbReference type="InterPro" id="IPR007492">
    <property type="entry name" value="LytTR_DNA-bd_dom"/>
</dbReference>
<dbReference type="InterPro" id="IPR001789">
    <property type="entry name" value="Sig_transdc_resp-reg_receiver"/>
</dbReference>
<feature type="domain" description="HTH LytTR-type" evidence="3">
    <location>
        <begin position="147"/>
        <end position="253"/>
    </location>
</feature>
<keyword evidence="5" id="KW-1185">Reference proteome</keyword>
<feature type="modified residue" description="4-aspartylphosphate" evidence="1">
    <location>
        <position position="56"/>
    </location>
</feature>
<dbReference type="EMBL" id="UGQL01000001">
    <property type="protein sequence ID" value="STZ26591.1"/>
    <property type="molecule type" value="Genomic_DNA"/>
</dbReference>
<dbReference type="AlphaFoldDB" id="A0A378RJZ4"/>
<dbReference type="PROSITE" id="PS50930">
    <property type="entry name" value="HTH_LYTTR"/>
    <property type="match status" value="1"/>
</dbReference>
<dbReference type="Gene3D" id="2.40.50.1020">
    <property type="entry name" value="LytTr DNA-binding domain"/>
    <property type="match status" value="1"/>
</dbReference>
<dbReference type="GO" id="GO:0000156">
    <property type="term" value="F:phosphorelay response regulator activity"/>
    <property type="evidence" value="ECO:0007669"/>
    <property type="project" value="InterPro"/>
</dbReference>
<name>A0A378RJZ4_MYROD</name>
<dbReference type="PROSITE" id="PS50110">
    <property type="entry name" value="RESPONSE_REGULATORY"/>
    <property type="match status" value="1"/>
</dbReference>